<proteinExistence type="predicted"/>
<dbReference type="AlphaFoldDB" id="A0AA38CEX8"/>
<dbReference type="EMBL" id="JAHRHJ020000009">
    <property type="protein sequence ID" value="KAH9300036.1"/>
    <property type="molecule type" value="Genomic_DNA"/>
</dbReference>
<dbReference type="Gene3D" id="3.10.580.10">
    <property type="entry name" value="CBS-domain"/>
    <property type="match status" value="2"/>
</dbReference>
<feature type="region of interest" description="Disordered" evidence="1">
    <location>
        <begin position="96"/>
        <end position="132"/>
    </location>
</feature>
<comment type="caution">
    <text evidence="2">The sequence shown here is derived from an EMBL/GenBank/DDBJ whole genome shotgun (WGS) entry which is preliminary data.</text>
</comment>
<keyword evidence="3" id="KW-1185">Reference proteome</keyword>
<name>A0AA38CEX8_TAXCH</name>
<evidence type="ECO:0000313" key="2">
    <source>
        <dbReference type="EMBL" id="KAH9300036.1"/>
    </source>
</evidence>
<feature type="compositionally biased region" description="Basic residues" evidence="1">
    <location>
        <begin position="112"/>
        <end position="122"/>
    </location>
</feature>
<organism evidence="2 3">
    <name type="scientific">Taxus chinensis</name>
    <name type="common">Chinese yew</name>
    <name type="synonym">Taxus wallichiana var. chinensis</name>
    <dbReference type="NCBI Taxonomy" id="29808"/>
    <lineage>
        <taxon>Eukaryota</taxon>
        <taxon>Viridiplantae</taxon>
        <taxon>Streptophyta</taxon>
        <taxon>Embryophyta</taxon>
        <taxon>Tracheophyta</taxon>
        <taxon>Spermatophyta</taxon>
        <taxon>Pinopsida</taxon>
        <taxon>Pinidae</taxon>
        <taxon>Conifers II</taxon>
        <taxon>Cupressales</taxon>
        <taxon>Taxaceae</taxon>
        <taxon>Taxus</taxon>
    </lineage>
</organism>
<evidence type="ECO:0000256" key="1">
    <source>
        <dbReference type="SAM" id="MobiDB-lite"/>
    </source>
</evidence>
<dbReference type="InterPro" id="IPR046342">
    <property type="entry name" value="CBS_dom_sf"/>
</dbReference>
<dbReference type="GO" id="GO:0010960">
    <property type="term" value="P:magnesium ion homeostasis"/>
    <property type="evidence" value="ECO:0007669"/>
    <property type="project" value="InterPro"/>
</dbReference>
<dbReference type="SUPFAM" id="SSF54631">
    <property type="entry name" value="CBS-domain pair"/>
    <property type="match status" value="1"/>
</dbReference>
<accession>A0AA38CEX8</accession>
<dbReference type="PANTHER" id="PTHR12064:SF59">
    <property type="entry name" value="CNNM TRANSMEMBRANE DOMAIN-CONTAINING PROTEIN"/>
    <property type="match status" value="1"/>
</dbReference>
<feature type="non-terminal residue" evidence="2">
    <location>
        <position position="1"/>
    </location>
</feature>
<dbReference type="Proteomes" id="UP000824469">
    <property type="component" value="Unassembled WGS sequence"/>
</dbReference>
<dbReference type="GO" id="GO:0005737">
    <property type="term" value="C:cytoplasm"/>
    <property type="evidence" value="ECO:0007669"/>
    <property type="project" value="TreeGrafter"/>
</dbReference>
<evidence type="ECO:0008006" key="4">
    <source>
        <dbReference type="Google" id="ProtNLM"/>
    </source>
</evidence>
<dbReference type="InterPro" id="IPR045095">
    <property type="entry name" value="ACDP"/>
</dbReference>
<feature type="compositionally biased region" description="Polar residues" evidence="1">
    <location>
        <begin position="299"/>
        <end position="310"/>
    </location>
</feature>
<dbReference type="GO" id="GO:0030026">
    <property type="term" value="P:intracellular manganese ion homeostasis"/>
    <property type="evidence" value="ECO:0007669"/>
    <property type="project" value="TreeGrafter"/>
</dbReference>
<sequence>MIKWTSQKAISSLDFQGNEQIHWAINLYRMAVWLPGQVKNLLTIRPEDDTSIKDVTIRKIPRVPDHIPLYDILNEFQKGHSHIAVVVKYSKERKENLNRNKDLKGPAERRLSNKRHKRRSVTGRHDSKSTTIDISDGFRQEALTVNAQGLRTEGDVQGVAYSPITPRNKKRERIGFEDILDVGAGSLPRFPDDEEVVGIITMEDVIEELLQEEILDETDEYIDVHNKIKVNMLASRRSPVSSSSLQPTSLLASPLSSFQHTPILNSPISPHRHTPGPTPKLSFSPRTSLPGSPRFLQGLSLQKPESSSNT</sequence>
<reference evidence="2 3" key="1">
    <citation type="journal article" date="2021" name="Nat. Plants">
        <title>The Taxus genome provides insights into paclitaxel biosynthesis.</title>
        <authorList>
            <person name="Xiong X."/>
            <person name="Gou J."/>
            <person name="Liao Q."/>
            <person name="Li Y."/>
            <person name="Zhou Q."/>
            <person name="Bi G."/>
            <person name="Li C."/>
            <person name="Du R."/>
            <person name="Wang X."/>
            <person name="Sun T."/>
            <person name="Guo L."/>
            <person name="Liang H."/>
            <person name="Lu P."/>
            <person name="Wu Y."/>
            <person name="Zhang Z."/>
            <person name="Ro D.K."/>
            <person name="Shang Y."/>
            <person name="Huang S."/>
            <person name="Yan J."/>
        </authorList>
    </citation>
    <scope>NUCLEOTIDE SEQUENCE [LARGE SCALE GENOMIC DNA]</scope>
    <source>
        <strain evidence="2">Ta-2019</strain>
    </source>
</reference>
<gene>
    <name evidence="2" type="ORF">KI387_011619</name>
</gene>
<feature type="compositionally biased region" description="Basic and acidic residues" evidence="1">
    <location>
        <begin position="96"/>
        <end position="111"/>
    </location>
</feature>
<dbReference type="PANTHER" id="PTHR12064">
    <property type="entry name" value="METAL TRANSPORTER CNNM"/>
    <property type="match status" value="1"/>
</dbReference>
<protein>
    <recommendedName>
        <fullName evidence="4">DUF21 domain-containing protein</fullName>
    </recommendedName>
</protein>
<evidence type="ECO:0000313" key="3">
    <source>
        <dbReference type="Proteomes" id="UP000824469"/>
    </source>
</evidence>
<feature type="region of interest" description="Disordered" evidence="1">
    <location>
        <begin position="262"/>
        <end position="310"/>
    </location>
</feature>